<dbReference type="GO" id="GO:0016491">
    <property type="term" value="F:oxidoreductase activity"/>
    <property type="evidence" value="ECO:0007669"/>
    <property type="project" value="UniProtKB-KW"/>
</dbReference>
<dbReference type="PROSITE" id="PS51257">
    <property type="entry name" value="PROKAR_LIPOPROTEIN"/>
    <property type="match status" value="1"/>
</dbReference>
<evidence type="ECO:0000313" key="4">
    <source>
        <dbReference type="Proteomes" id="UP000318102"/>
    </source>
</evidence>
<sequence>MKTMDVVVIGGGIIGAFVACKLNKSGIKKIALLEKLEIGNGATGQSGGIVRVYHSDPLLSDLALEGFKEYQAECDLSEQECAFTRTGFLYMESVHEFADLQRECSRLLTNGAAIEILSAQEGASRFPEFKWNDLNGAIYEPDAGYMDPLLATKALTRKLANRGVELYEGIEVYEILQEQGQTIGVRTSAETIYCPHVIICAGAWSSALLSDCTISERIRSKSIQFQIAKLQHAPRTGFIDSSMDLYSRPYMNDFTLIGLPVDEWDIDVEHRTSIDLGQERRVLQAASHRFSHWGEVSTYGGRKSFDAYSVGGCGIVEEIPELKGTIIASGFSGSGVKIAPAVGNRVVQLLS</sequence>
<feature type="domain" description="FAD dependent oxidoreductase" evidence="2">
    <location>
        <begin position="5"/>
        <end position="349"/>
    </location>
</feature>
<organism evidence="3 4">
    <name type="scientific">Paenibacillus agilis</name>
    <dbReference type="NCBI Taxonomy" id="3020863"/>
    <lineage>
        <taxon>Bacteria</taxon>
        <taxon>Bacillati</taxon>
        <taxon>Bacillota</taxon>
        <taxon>Bacilli</taxon>
        <taxon>Bacillales</taxon>
        <taxon>Paenibacillaceae</taxon>
        <taxon>Paenibacillus</taxon>
    </lineage>
</organism>
<protein>
    <submittedName>
        <fullName evidence="3">FAD-binding oxidoreductase</fullName>
    </submittedName>
</protein>
<proteinExistence type="predicted"/>
<dbReference type="OrthoDB" id="9794226at2"/>
<keyword evidence="1" id="KW-0560">Oxidoreductase</keyword>
<dbReference type="Gene3D" id="3.30.9.10">
    <property type="entry name" value="D-Amino Acid Oxidase, subunit A, domain 2"/>
    <property type="match status" value="1"/>
</dbReference>
<dbReference type="Gene3D" id="3.50.50.60">
    <property type="entry name" value="FAD/NAD(P)-binding domain"/>
    <property type="match status" value="1"/>
</dbReference>
<dbReference type="GO" id="GO:0005737">
    <property type="term" value="C:cytoplasm"/>
    <property type="evidence" value="ECO:0007669"/>
    <property type="project" value="TreeGrafter"/>
</dbReference>
<keyword evidence="4" id="KW-1185">Reference proteome</keyword>
<dbReference type="Pfam" id="PF01266">
    <property type="entry name" value="DAO"/>
    <property type="match status" value="1"/>
</dbReference>
<dbReference type="AlphaFoldDB" id="A0A559J1C4"/>
<dbReference type="PANTHER" id="PTHR13847:SF287">
    <property type="entry name" value="FAD-DEPENDENT OXIDOREDUCTASE DOMAIN-CONTAINING PROTEIN 1"/>
    <property type="match status" value="1"/>
</dbReference>
<dbReference type="InterPro" id="IPR036188">
    <property type="entry name" value="FAD/NAD-bd_sf"/>
</dbReference>
<dbReference type="PANTHER" id="PTHR13847">
    <property type="entry name" value="SARCOSINE DEHYDROGENASE-RELATED"/>
    <property type="match status" value="1"/>
</dbReference>
<dbReference type="RefSeq" id="WP_144990408.1">
    <property type="nucleotide sequence ID" value="NZ_VNJK01000001.1"/>
</dbReference>
<dbReference type="Proteomes" id="UP000318102">
    <property type="component" value="Unassembled WGS sequence"/>
</dbReference>
<dbReference type="InterPro" id="IPR006076">
    <property type="entry name" value="FAD-dep_OxRdtase"/>
</dbReference>
<evidence type="ECO:0000259" key="2">
    <source>
        <dbReference type="Pfam" id="PF01266"/>
    </source>
</evidence>
<dbReference type="EMBL" id="VNJK01000001">
    <property type="protein sequence ID" value="TVX93685.1"/>
    <property type="molecule type" value="Genomic_DNA"/>
</dbReference>
<evidence type="ECO:0000256" key="1">
    <source>
        <dbReference type="ARBA" id="ARBA00023002"/>
    </source>
</evidence>
<evidence type="ECO:0000313" key="3">
    <source>
        <dbReference type="EMBL" id="TVX93685.1"/>
    </source>
</evidence>
<name>A0A559J1C4_9BACL</name>
<accession>A0A559J1C4</accession>
<dbReference type="SUPFAM" id="SSF51905">
    <property type="entry name" value="FAD/NAD(P)-binding domain"/>
    <property type="match status" value="1"/>
</dbReference>
<reference evidence="3 4" key="1">
    <citation type="submission" date="2019-07" db="EMBL/GenBank/DDBJ databases">
        <authorList>
            <person name="Kim J."/>
        </authorList>
    </citation>
    <scope>NUCLEOTIDE SEQUENCE [LARGE SCALE GENOMIC DNA]</scope>
    <source>
        <strain evidence="3 4">N4</strain>
    </source>
</reference>
<gene>
    <name evidence="3" type="ORF">FPZ44_11825</name>
</gene>
<comment type="caution">
    <text evidence="3">The sequence shown here is derived from an EMBL/GenBank/DDBJ whole genome shotgun (WGS) entry which is preliminary data.</text>
</comment>